<dbReference type="InterPro" id="IPR013320">
    <property type="entry name" value="ConA-like_dom_sf"/>
</dbReference>
<protein>
    <submittedName>
        <fullName evidence="4">Glycoside hydrolase</fullName>
    </submittedName>
</protein>
<feature type="domain" description="GH16" evidence="3">
    <location>
        <begin position="53"/>
        <end position="257"/>
    </location>
</feature>
<organism evidence="4 5">
    <name type="scientific">Mycolicibacterium aromaticivorans JS19b1 = JCM 16368</name>
    <dbReference type="NCBI Taxonomy" id="1440774"/>
    <lineage>
        <taxon>Bacteria</taxon>
        <taxon>Bacillati</taxon>
        <taxon>Actinomycetota</taxon>
        <taxon>Actinomycetes</taxon>
        <taxon>Mycobacteriales</taxon>
        <taxon>Mycobacteriaceae</taxon>
        <taxon>Mycolicibacterium</taxon>
    </lineage>
</organism>
<name>A0A064CIP1_9MYCO</name>
<dbReference type="STRING" id="1440774.Y900_006570"/>
<dbReference type="EMBL" id="JALN02000001">
    <property type="protein sequence ID" value="KDE98613.1"/>
    <property type="molecule type" value="Genomic_DNA"/>
</dbReference>
<evidence type="ECO:0000259" key="3">
    <source>
        <dbReference type="PROSITE" id="PS51762"/>
    </source>
</evidence>
<evidence type="ECO:0000256" key="1">
    <source>
        <dbReference type="SAM" id="MobiDB-lite"/>
    </source>
</evidence>
<comment type="caution">
    <text evidence="4">The sequence shown here is derived from an EMBL/GenBank/DDBJ whole genome shotgun (WGS) entry which is preliminary data.</text>
</comment>
<dbReference type="Proteomes" id="UP000022835">
    <property type="component" value="Unassembled WGS sequence"/>
</dbReference>
<dbReference type="OrthoDB" id="4455781at2"/>
<dbReference type="SUPFAM" id="SSF49899">
    <property type="entry name" value="Concanavalin A-like lectins/glucanases"/>
    <property type="match status" value="1"/>
</dbReference>
<keyword evidence="5" id="KW-1185">Reference proteome</keyword>
<dbReference type="PROSITE" id="PS51762">
    <property type="entry name" value="GH16_2"/>
    <property type="match status" value="1"/>
</dbReference>
<evidence type="ECO:0000256" key="2">
    <source>
        <dbReference type="SAM" id="SignalP"/>
    </source>
</evidence>
<gene>
    <name evidence="4" type="ORF">Y900_006570</name>
</gene>
<dbReference type="eggNOG" id="COG2273">
    <property type="taxonomic scope" value="Bacteria"/>
</dbReference>
<sequence length="257" mass="27457">MPVPISRAARVAISLTSVAAGTLALTVGSAALLRPVADAQSGNGNCPNTAAAAHGWGEPNRADNFDGPGSLNQWSIYDGPGHDGNGRRTRDAISATDGQLTITGDPQGNSGGMALLPGQLHGRWEACVKSSPASPDYHALLLLWPDAENWPVGGEVDFMEIADPARQSVEGWLHYGPNDERESSAVRIDATQWHSWAVEWTPQRIAMFVDGVQWWEATDPAHFPPGPMHLCIQLDNFGGDLNNGGSMAVDWVRQYSA</sequence>
<keyword evidence="2" id="KW-0732">Signal</keyword>
<dbReference type="PANTHER" id="PTHR10963">
    <property type="entry name" value="GLYCOSYL HYDROLASE-RELATED"/>
    <property type="match status" value="1"/>
</dbReference>
<feature type="chain" id="PRO_5039660748" evidence="2">
    <location>
        <begin position="20"/>
        <end position="257"/>
    </location>
</feature>
<accession>A0A064CIP1</accession>
<feature type="region of interest" description="Disordered" evidence="1">
    <location>
        <begin position="50"/>
        <end position="70"/>
    </location>
</feature>
<dbReference type="InterPro" id="IPR050546">
    <property type="entry name" value="Glycosyl_Hydrlase_16"/>
</dbReference>
<dbReference type="Gene3D" id="2.60.120.200">
    <property type="match status" value="1"/>
</dbReference>
<dbReference type="GO" id="GO:0004553">
    <property type="term" value="F:hydrolase activity, hydrolyzing O-glycosyl compounds"/>
    <property type="evidence" value="ECO:0007669"/>
    <property type="project" value="InterPro"/>
</dbReference>
<reference evidence="4" key="1">
    <citation type="submission" date="2014-05" db="EMBL/GenBank/DDBJ databases">
        <title>Genome sequence of Mycobacterium aromaticivorans strain JS19b1T (= DSM 45407T).</title>
        <authorList>
            <person name="Kwak Y."/>
            <person name="Park G.-S."/>
            <person name="Li Q.X."/>
            <person name="Lee S.-E."/>
            <person name="Shin J.-H."/>
        </authorList>
    </citation>
    <scope>NUCLEOTIDE SEQUENCE [LARGE SCALE GENOMIC DNA]</scope>
    <source>
        <strain evidence="4">JS19b1</strain>
    </source>
</reference>
<feature type="signal peptide" evidence="2">
    <location>
        <begin position="1"/>
        <end position="19"/>
    </location>
</feature>
<keyword evidence="4" id="KW-0378">Hydrolase</keyword>
<dbReference type="InterPro" id="IPR000757">
    <property type="entry name" value="Beta-glucanase-like"/>
</dbReference>
<proteinExistence type="predicted"/>
<dbReference type="PANTHER" id="PTHR10963:SF60">
    <property type="entry name" value="GRAM-NEGATIVE BACTERIA-BINDING PROTEIN 1-RELATED"/>
    <property type="match status" value="1"/>
</dbReference>
<dbReference type="CDD" id="cd00413">
    <property type="entry name" value="Glyco_hydrolase_16"/>
    <property type="match status" value="1"/>
</dbReference>
<dbReference type="RefSeq" id="WP_036340319.1">
    <property type="nucleotide sequence ID" value="NZ_JALN02000001.1"/>
</dbReference>
<evidence type="ECO:0000313" key="5">
    <source>
        <dbReference type="Proteomes" id="UP000022835"/>
    </source>
</evidence>
<dbReference type="GO" id="GO:0005975">
    <property type="term" value="P:carbohydrate metabolic process"/>
    <property type="evidence" value="ECO:0007669"/>
    <property type="project" value="InterPro"/>
</dbReference>
<evidence type="ECO:0000313" key="4">
    <source>
        <dbReference type="EMBL" id="KDE98613.1"/>
    </source>
</evidence>
<dbReference type="AlphaFoldDB" id="A0A064CIP1"/>
<dbReference type="Pfam" id="PF00722">
    <property type="entry name" value="Glyco_hydro_16"/>
    <property type="match status" value="1"/>
</dbReference>